<gene>
    <name evidence="1" type="ORF">C943_03227</name>
</gene>
<dbReference type="RefSeq" id="WP_008623982.1">
    <property type="nucleotide sequence ID" value="NZ_AMZY02000004.1"/>
</dbReference>
<evidence type="ECO:0000313" key="2">
    <source>
        <dbReference type="Proteomes" id="UP000010953"/>
    </source>
</evidence>
<dbReference type="PROSITE" id="PS51257">
    <property type="entry name" value="PROKAR_LIPOPROTEIN"/>
    <property type="match status" value="1"/>
</dbReference>
<dbReference type="OrthoDB" id="1114031at2"/>
<dbReference type="AlphaFoldDB" id="M7XBW3"/>
<accession>M7XBW3</accession>
<name>M7XBW3_9BACT</name>
<dbReference type="EMBL" id="AMZY02000004">
    <property type="protein sequence ID" value="EMS34905.1"/>
    <property type="molecule type" value="Genomic_DNA"/>
</dbReference>
<dbReference type="Proteomes" id="UP000010953">
    <property type="component" value="Unassembled WGS sequence"/>
</dbReference>
<keyword evidence="2" id="KW-1185">Reference proteome</keyword>
<proteinExistence type="predicted"/>
<sequence>MKMRKTIWFALFGLFGMGLFSCEKEPETPVDPLFEQQVFAVSEVMFQRFMFEINLSFYKGLQSNGIIGNFLLNPAEVDCPNTIYAWNPATNTMTISYGQSCQPTTGFPKSGTIRVTLSGSEWVPGAIATLETENLVLDQRAFKGTLRIEHRDIVFGDTYRQAILYQNLQYTHEDNKVSTLSGTFPAQVNRSNGLLVSYDVLGQGTGNYKGTGNFVSLITSPLQFAMNCRDLGRNGFTRGLMESVWDNADIQTSVGAGPECSTQLTLRLGDQIRNIPF</sequence>
<evidence type="ECO:0000313" key="1">
    <source>
        <dbReference type="EMBL" id="EMS34905.1"/>
    </source>
</evidence>
<dbReference type="STRING" id="1239962.C943_03227"/>
<evidence type="ECO:0008006" key="3">
    <source>
        <dbReference type="Google" id="ProtNLM"/>
    </source>
</evidence>
<reference evidence="1" key="1">
    <citation type="submission" date="2013-01" db="EMBL/GenBank/DDBJ databases">
        <title>Genome assembly of Mariniradius saccharolyticus AK6.</title>
        <authorList>
            <person name="Vaidya B."/>
            <person name="Khatri I."/>
            <person name="Tanuku N.R.S."/>
            <person name="Subramanian S."/>
            <person name="Pinnaka A."/>
        </authorList>
    </citation>
    <scope>NUCLEOTIDE SEQUENCE [LARGE SCALE GENOMIC DNA]</scope>
    <source>
        <strain evidence="1">AK6</strain>
    </source>
</reference>
<organism evidence="1 2">
    <name type="scientific">Mariniradius saccharolyticus AK6</name>
    <dbReference type="NCBI Taxonomy" id="1239962"/>
    <lineage>
        <taxon>Bacteria</taxon>
        <taxon>Pseudomonadati</taxon>
        <taxon>Bacteroidota</taxon>
        <taxon>Cytophagia</taxon>
        <taxon>Cytophagales</taxon>
        <taxon>Cyclobacteriaceae</taxon>
        <taxon>Mariniradius</taxon>
    </lineage>
</organism>
<comment type="caution">
    <text evidence="1">The sequence shown here is derived from an EMBL/GenBank/DDBJ whole genome shotgun (WGS) entry which is preliminary data.</text>
</comment>
<dbReference type="InParanoid" id="M7XBW3"/>
<protein>
    <recommendedName>
        <fullName evidence="3">Lipoprotein</fullName>
    </recommendedName>
</protein>